<keyword evidence="3" id="KW-0812">Transmembrane</keyword>
<comment type="catalytic activity">
    <reaction evidence="1">
        <text>3',3'-c-di-AMP + H2O = 5'-O-phosphonoadenylyl-(3'-&gt;5')-adenosine + H(+)</text>
        <dbReference type="Rhea" id="RHEA:54420"/>
        <dbReference type="ChEBI" id="CHEBI:15377"/>
        <dbReference type="ChEBI" id="CHEBI:15378"/>
        <dbReference type="ChEBI" id="CHEBI:71500"/>
        <dbReference type="ChEBI" id="CHEBI:138171"/>
    </reaction>
</comment>
<dbReference type="InterPro" id="IPR038763">
    <property type="entry name" value="DHH_sf"/>
</dbReference>
<dbReference type="InterPro" id="IPR003156">
    <property type="entry name" value="DHHA1_dom"/>
</dbReference>
<sequence>MNKTLKKIKIASWTLLIIALIACLTGLCLYLYLPDQGQYTSYYFISAVIFIVALMAAQFVFFFLISQSLDHKRKQTDLKTADIVGSDIGAAYQYGKIGLIVIDSTGTVLWINNFLTDRGINIVDCPISTFSPELSKLLDDAKNGKDDKNSSVTIKYDGKYYETRFLSSANLFILKDTTDVELLNEYNRDHALVIGYLNLDNFTDIKPTDELTKSDLENEVRKKIVSYFEKYNVLIRQMRSDYYMIMLARADFDKMIKDKFSIIAKIGKDYETLGLTISMGFGYGFPDCVHNSELASSSLDVALSRGGNQCVVGPFGEKMDFYGGGNTESKSRTSKVEIISWARSFVACLQHCQNVIIVPHKYADMDALGAALAAYSFAMSVNSTNKNFKAYIAYDPQLVESMADKAFRSLVLSSEAGIKNAIKNYSEVLSLKNKDTLVIMVDHNSPSQSIFPAVIDTRYDKIAVVDHHRKQNDDVNTVFEAIDSAASSTCELMSLFADSLQFKITIDPNIATLMLSGIYLDTNNFQQKTRILTHEACIILSRLKADEQRARDCLKEDYESFVIKSKIVSSAKSYAYDILIAKADENSIVDAAMLASSCDELKEISGIKACFAIGKTSPTDVYVSSRGNGLVNCELLMIKLGGGGGHHSAAACQIKDSTVEEVYARLVHTLDEYLSEATIQKASRD</sequence>
<dbReference type="PANTHER" id="PTHR47618">
    <property type="entry name" value="BIFUNCTIONAL OLIGORIBONUCLEASE AND PAP PHOSPHATASE NRNA"/>
    <property type="match status" value="1"/>
</dbReference>
<dbReference type="InterPro" id="IPR051319">
    <property type="entry name" value="Oligoribo/pAp-PDE_c-di-AMP_PDE"/>
</dbReference>
<feature type="binding site" evidence="2">
    <location>
        <position position="467"/>
    </location>
    <ligand>
        <name>Mn(2+)</name>
        <dbReference type="ChEBI" id="CHEBI:29035"/>
        <label>2</label>
    </ligand>
</feature>
<dbReference type="EMBL" id="JADING010000087">
    <property type="protein sequence ID" value="MBO8414445.1"/>
    <property type="molecule type" value="Genomic_DNA"/>
</dbReference>
<dbReference type="Gene3D" id="3.10.310.30">
    <property type="match status" value="1"/>
</dbReference>
<dbReference type="GO" id="GO:0003676">
    <property type="term" value="F:nucleic acid binding"/>
    <property type="evidence" value="ECO:0007669"/>
    <property type="project" value="UniProtKB-UniRule"/>
</dbReference>
<feature type="binding site" evidence="2">
    <location>
        <position position="442"/>
    </location>
    <ligand>
        <name>Mn(2+)</name>
        <dbReference type="ChEBI" id="CHEBI:29035"/>
        <label>2</label>
    </ligand>
</feature>
<dbReference type="Pfam" id="PF24898">
    <property type="entry name" value="GGDEF_GdpP"/>
    <property type="match status" value="1"/>
</dbReference>
<evidence type="ECO:0000313" key="6">
    <source>
        <dbReference type="EMBL" id="MBO8414445.1"/>
    </source>
</evidence>
<evidence type="ECO:0000256" key="3">
    <source>
        <dbReference type="SAM" id="Phobius"/>
    </source>
</evidence>
<dbReference type="AlphaFoldDB" id="A0A9D9GST0"/>
<dbReference type="PROSITE" id="PS51257">
    <property type="entry name" value="PROKAR_LIPOPROTEIN"/>
    <property type="match status" value="1"/>
</dbReference>
<dbReference type="PANTHER" id="PTHR47618:SF2">
    <property type="entry name" value="CYCLIC-DI-AMP PHOSPHODIESTERASE GDPP"/>
    <property type="match status" value="1"/>
</dbReference>
<dbReference type="PIRSF" id="PIRSF026583">
    <property type="entry name" value="YybT"/>
    <property type="match status" value="1"/>
</dbReference>
<dbReference type="EC" id="3.1.4.-" evidence="1"/>
<dbReference type="InterPro" id="IPR043128">
    <property type="entry name" value="Rev_trsase/Diguanyl_cyclase"/>
</dbReference>
<evidence type="ECO:0000256" key="2">
    <source>
        <dbReference type="PIRSR" id="PIRSR026583-50"/>
    </source>
</evidence>
<gene>
    <name evidence="6" type="ORF">IAC78_03115</name>
</gene>
<keyword evidence="2" id="KW-0464">Manganese</keyword>
<organism evidence="6 7">
    <name type="scientific">Candidatus Scatoplasma merdavium</name>
    <dbReference type="NCBI Taxonomy" id="2840932"/>
    <lineage>
        <taxon>Bacteria</taxon>
        <taxon>Bacillati</taxon>
        <taxon>Bacillota</taxon>
        <taxon>Bacilli</taxon>
        <taxon>Bacillales</taxon>
        <taxon>Candidatus Scatoplasma</taxon>
    </lineage>
</organism>
<keyword evidence="2" id="KW-0479">Metal-binding</keyword>
<protein>
    <recommendedName>
        <fullName evidence="1">Cyclic-di-AMP phosphodiesterase</fullName>
        <ecNumber evidence="1">3.1.4.-</ecNumber>
    </recommendedName>
</protein>
<feature type="transmembrane region" description="Helical" evidence="3">
    <location>
        <begin position="39"/>
        <end position="65"/>
    </location>
</feature>
<keyword evidence="3" id="KW-1133">Transmembrane helix</keyword>
<feature type="domain" description="DDH" evidence="4">
    <location>
        <begin position="354"/>
        <end position="518"/>
    </location>
</feature>
<feature type="domain" description="DHHA1" evidence="5">
    <location>
        <begin position="586"/>
        <end position="676"/>
    </location>
</feature>
<keyword evidence="1" id="KW-0378">Hydrolase</keyword>
<dbReference type="Gene3D" id="3.30.450.20">
    <property type="entry name" value="PAS domain"/>
    <property type="match status" value="1"/>
</dbReference>
<accession>A0A9D9GST0</accession>
<evidence type="ECO:0000259" key="4">
    <source>
        <dbReference type="Pfam" id="PF01368"/>
    </source>
</evidence>
<reference evidence="6" key="2">
    <citation type="journal article" date="2021" name="PeerJ">
        <title>Extensive microbial diversity within the chicken gut microbiome revealed by metagenomics and culture.</title>
        <authorList>
            <person name="Gilroy R."/>
            <person name="Ravi A."/>
            <person name="Getino M."/>
            <person name="Pursley I."/>
            <person name="Horton D.L."/>
            <person name="Alikhan N.F."/>
            <person name="Baker D."/>
            <person name="Gharbi K."/>
            <person name="Hall N."/>
            <person name="Watson M."/>
            <person name="Adriaenssens E.M."/>
            <person name="Foster-Nyarko E."/>
            <person name="Jarju S."/>
            <person name="Secka A."/>
            <person name="Antonio M."/>
            <person name="Oren A."/>
            <person name="Chaudhuri R.R."/>
            <person name="La Ragione R."/>
            <person name="Hildebrand F."/>
            <person name="Pallen M.J."/>
        </authorList>
    </citation>
    <scope>NUCLEOTIDE SEQUENCE</scope>
    <source>
        <strain evidence="6">1748</strain>
    </source>
</reference>
<feature type="binding site" evidence="2">
    <location>
        <position position="442"/>
    </location>
    <ligand>
        <name>Mn(2+)</name>
        <dbReference type="ChEBI" id="CHEBI:29035"/>
        <label>1</label>
    </ligand>
</feature>
<dbReference type="GO" id="GO:0016787">
    <property type="term" value="F:hydrolase activity"/>
    <property type="evidence" value="ECO:0007669"/>
    <property type="project" value="UniProtKB-UniRule"/>
</dbReference>
<dbReference type="GO" id="GO:0005886">
    <property type="term" value="C:plasma membrane"/>
    <property type="evidence" value="ECO:0007669"/>
    <property type="project" value="UniProtKB-SubCell"/>
</dbReference>
<dbReference type="Pfam" id="PF02272">
    <property type="entry name" value="DHHA1"/>
    <property type="match status" value="1"/>
</dbReference>
<dbReference type="GO" id="GO:0046872">
    <property type="term" value="F:metal ion binding"/>
    <property type="evidence" value="ECO:0007669"/>
    <property type="project" value="UniProtKB-KW"/>
</dbReference>
<reference evidence="6" key="1">
    <citation type="submission" date="2020-10" db="EMBL/GenBank/DDBJ databases">
        <authorList>
            <person name="Gilroy R."/>
        </authorList>
    </citation>
    <scope>NUCLEOTIDE SEQUENCE</scope>
    <source>
        <strain evidence="6">1748</strain>
    </source>
</reference>
<comment type="function">
    <text evidence="1">Has phosphodiesterase (PDE) activity against cyclic-di-AMP (c-di-AMP).</text>
</comment>
<dbReference type="SUPFAM" id="SSF64182">
    <property type="entry name" value="DHH phosphoesterases"/>
    <property type="match status" value="1"/>
</dbReference>
<name>A0A9D9GST0_9BACL</name>
<dbReference type="InterPro" id="IPR014528">
    <property type="entry name" value="GdpP/PdeA"/>
</dbReference>
<comment type="cofactor">
    <cofactor evidence="2">
        <name>Mn(2+)</name>
        <dbReference type="ChEBI" id="CHEBI:29035"/>
    </cofactor>
    <text evidence="2">For phosphodiesterase activity, probably binds 2 Mn(2+) per subunit.</text>
</comment>
<feature type="binding site" evidence="2">
    <location>
        <position position="366"/>
    </location>
    <ligand>
        <name>Mn(2+)</name>
        <dbReference type="ChEBI" id="CHEBI:29035"/>
        <label>2</label>
    </ligand>
</feature>
<feature type="binding site" evidence="2">
    <location>
        <position position="360"/>
    </location>
    <ligand>
        <name>Mn(2+)</name>
        <dbReference type="ChEBI" id="CHEBI:29035"/>
        <label>1</label>
    </ligand>
</feature>
<feature type="transmembrane region" description="Helical" evidence="3">
    <location>
        <begin position="12"/>
        <end position="33"/>
    </location>
</feature>
<dbReference type="Proteomes" id="UP000823629">
    <property type="component" value="Unassembled WGS sequence"/>
</dbReference>
<evidence type="ECO:0000313" key="7">
    <source>
        <dbReference type="Proteomes" id="UP000823629"/>
    </source>
</evidence>
<evidence type="ECO:0000256" key="1">
    <source>
        <dbReference type="PIRNR" id="PIRNR026583"/>
    </source>
</evidence>
<evidence type="ECO:0000259" key="5">
    <source>
        <dbReference type="Pfam" id="PF02272"/>
    </source>
</evidence>
<comment type="subcellular location">
    <subcellularLocation>
        <location evidence="1">Cell membrane</location>
    </subcellularLocation>
</comment>
<dbReference type="InterPro" id="IPR001667">
    <property type="entry name" value="DDH_dom"/>
</dbReference>
<proteinExistence type="inferred from homology"/>
<keyword evidence="1" id="KW-1003">Cell membrane</keyword>
<dbReference type="Gene3D" id="3.90.1640.10">
    <property type="entry name" value="inorganic pyrophosphatase (n-terminal core)"/>
    <property type="match status" value="1"/>
</dbReference>
<feature type="binding site" evidence="2">
    <location>
        <position position="521"/>
    </location>
    <ligand>
        <name>Mn(2+)</name>
        <dbReference type="ChEBI" id="CHEBI:29035"/>
        <label>2</label>
    </ligand>
</feature>
<comment type="similarity">
    <text evidence="1">Belongs to the GdpP/PdeA phosphodiesterase family.</text>
</comment>
<dbReference type="Pfam" id="PF01368">
    <property type="entry name" value="DHH"/>
    <property type="match status" value="1"/>
</dbReference>
<feature type="binding site" evidence="2">
    <location>
        <position position="364"/>
    </location>
    <ligand>
        <name>Mn(2+)</name>
        <dbReference type="ChEBI" id="CHEBI:29035"/>
        <label>1</label>
    </ligand>
</feature>
<keyword evidence="1 3" id="KW-0472">Membrane</keyword>
<dbReference type="Gene3D" id="3.30.70.270">
    <property type="match status" value="1"/>
</dbReference>
<comment type="caution">
    <text evidence="6">The sequence shown here is derived from an EMBL/GenBank/DDBJ whole genome shotgun (WGS) entry which is preliminary data.</text>
</comment>